<gene>
    <name evidence="3" type="ORF">G5714_005078</name>
</gene>
<dbReference type="Pfam" id="PF15696">
    <property type="entry name" value="RAD51_interact"/>
    <property type="match status" value="1"/>
</dbReference>
<dbReference type="InterPro" id="IPR052003">
    <property type="entry name" value="HR_DNA-Binding_Protein"/>
</dbReference>
<feature type="compositionally biased region" description="Acidic residues" evidence="1">
    <location>
        <begin position="201"/>
        <end position="217"/>
    </location>
</feature>
<feature type="region of interest" description="Disordered" evidence="1">
    <location>
        <begin position="86"/>
        <end position="347"/>
    </location>
</feature>
<organism evidence="3 4">
    <name type="scientific">Onychostoma macrolepis</name>
    <dbReference type="NCBI Taxonomy" id="369639"/>
    <lineage>
        <taxon>Eukaryota</taxon>
        <taxon>Metazoa</taxon>
        <taxon>Chordata</taxon>
        <taxon>Craniata</taxon>
        <taxon>Vertebrata</taxon>
        <taxon>Euteleostomi</taxon>
        <taxon>Actinopterygii</taxon>
        <taxon>Neopterygii</taxon>
        <taxon>Teleostei</taxon>
        <taxon>Ostariophysi</taxon>
        <taxon>Cypriniformes</taxon>
        <taxon>Cyprinidae</taxon>
        <taxon>Acrossocheilinae</taxon>
        <taxon>Onychostoma</taxon>
    </lineage>
</organism>
<name>A0A7J6D750_9TELE</name>
<evidence type="ECO:0000259" key="2">
    <source>
        <dbReference type="Pfam" id="PF15696"/>
    </source>
</evidence>
<dbReference type="GO" id="GO:0003690">
    <property type="term" value="F:double-stranded DNA binding"/>
    <property type="evidence" value="ECO:0007669"/>
    <property type="project" value="TreeGrafter"/>
</dbReference>
<evidence type="ECO:0000313" key="3">
    <source>
        <dbReference type="EMBL" id="KAF4114855.1"/>
    </source>
</evidence>
<dbReference type="PANTHER" id="PTHR15361:SF4">
    <property type="entry name" value="RAD51-ASSOCIATED PROTEIN 1"/>
    <property type="match status" value="1"/>
</dbReference>
<dbReference type="EMBL" id="JAAMOB010000004">
    <property type="protein sequence ID" value="KAF4114855.1"/>
    <property type="molecule type" value="Genomic_DNA"/>
</dbReference>
<dbReference type="InterPro" id="IPR031419">
    <property type="entry name" value="RAD51_interact"/>
</dbReference>
<dbReference type="OrthoDB" id="6162659at2759"/>
<feature type="region of interest" description="Disordered" evidence="1">
    <location>
        <begin position="1"/>
        <end position="72"/>
    </location>
</feature>
<feature type="compositionally biased region" description="Basic and acidic residues" evidence="1">
    <location>
        <begin position="93"/>
        <end position="108"/>
    </location>
</feature>
<dbReference type="Proteomes" id="UP000579812">
    <property type="component" value="Unassembled WGS sequence"/>
</dbReference>
<feature type="compositionally biased region" description="Basic and acidic residues" evidence="1">
    <location>
        <begin position="37"/>
        <end position="47"/>
    </location>
</feature>
<feature type="compositionally biased region" description="Basic and acidic residues" evidence="1">
    <location>
        <begin position="169"/>
        <end position="188"/>
    </location>
</feature>
<accession>A0A7J6D750</accession>
<dbReference type="GO" id="GO:0036297">
    <property type="term" value="P:interstrand cross-link repair"/>
    <property type="evidence" value="ECO:0007669"/>
    <property type="project" value="TreeGrafter"/>
</dbReference>
<feature type="compositionally biased region" description="Basic and acidic residues" evidence="1">
    <location>
        <begin position="229"/>
        <end position="247"/>
    </location>
</feature>
<dbReference type="GO" id="GO:0003697">
    <property type="term" value="F:single-stranded DNA binding"/>
    <property type="evidence" value="ECO:0007669"/>
    <property type="project" value="TreeGrafter"/>
</dbReference>
<dbReference type="AlphaFoldDB" id="A0A7J6D750"/>
<reference evidence="3 4" key="1">
    <citation type="submission" date="2020-04" db="EMBL/GenBank/DDBJ databases">
        <title>Chromosome-level genome assembly of a cyprinid fish Onychostoma macrolepis by integration of Nanopore Sequencing, Bionano and Hi-C technology.</title>
        <authorList>
            <person name="Wang D."/>
        </authorList>
    </citation>
    <scope>NUCLEOTIDE SEQUENCE [LARGE SCALE GENOMIC DNA]</scope>
    <source>
        <strain evidence="3">SWU-2019</strain>
        <tissue evidence="3">Muscle</tissue>
    </source>
</reference>
<proteinExistence type="predicted"/>
<sequence>MDRPSRNKKAVNYTDFKDDDDEDFACVKPPPKKARTAIKDPDSERNLKTTSAPPNEVVDLTSSGSRKRESLEDKFYERDLETALSLSLLDSSRTQDGEPTTKTDDRDSSQPPQCSPPILIHCSAEDSHLVSEGQPRPDSPPVLSNCSIDGRSLGLNLISIDASPTSVSKQKETSEEQRKPLKEKKDNRDDEDYQPQNTPDSESDADFTEEDESEDETFTMIKKKKVVKQKTEKKAPPAAKNKMEKKDKKPMKASKAKGSAPSPAICRSPAAPVSGQKAAPTTPPLSKPAVCSSPAGARLPKWNPPGLLGRSPGASQNAHVKSPGQGLRLGLSRMARVKPLHPNAAAN</sequence>
<feature type="domain" description="RAD51 interacting motif" evidence="2">
    <location>
        <begin position="310"/>
        <end position="344"/>
    </location>
</feature>
<dbReference type="PANTHER" id="PTHR15361">
    <property type="entry name" value="RAD51/NUKS-INTERACTING PROTEIN"/>
    <property type="match status" value="1"/>
</dbReference>
<keyword evidence="4" id="KW-1185">Reference proteome</keyword>
<evidence type="ECO:0000256" key="1">
    <source>
        <dbReference type="SAM" id="MobiDB-lite"/>
    </source>
</evidence>
<comment type="caution">
    <text evidence="3">The sequence shown here is derived from an EMBL/GenBank/DDBJ whole genome shotgun (WGS) entry which is preliminary data.</text>
</comment>
<dbReference type="GO" id="GO:0000724">
    <property type="term" value="P:double-strand break repair via homologous recombination"/>
    <property type="evidence" value="ECO:0007669"/>
    <property type="project" value="TreeGrafter"/>
</dbReference>
<protein>
    <recommendedName>
        <fullName evidence="2">RAD51 interacting motif domain-containing protein</fullName>
    </recommendedName>
</protein>
<evidence type="ECO:0000313" key="4">
    <source>
        <dbReference type="Proteomes" id="UP000579812"/>
    </source>
</evidence>